<evidence type="ECO:0000259" key="8">
    <source>
        <dbReference type="Pfam" id="PF00962"/>
    </source>
</evidence>
<evidence type="ECO:0000313" key="9">
    <source>
        <dbReference type="Ensembl" id="ENSSAUP00010041877.1"/>
    </source>
</evidence>
<dbReference type="InterPro" id="IPR006330">
    <property type="entry name" value="Ado/ade_deaminase"/>
</dbReference>
<comment type="cofactor">
    <cofactor evidence="1">
        <name>Zn(2+)</name>
        <dbReference type="ChEBI" id="CHEBI:29105"/>
    </cofactor>
</comment>
<evidence type="ECO:0000256" key="7">
    <source>
        <dbReference type="ARBA" id="ARBA00048787"/>
    </source>
</evidence>
<organism evidence="9 10">
    <name type="scientific">Sparus aurata</name>
    <name type="common">Gilthead sea bream</name>
    <dbReference type="NCBI Taxonomy" id="8175"/>
    <lineage>
        <taxon>Eukaryota</taxon>
        <taxon>Metazoa</taxon>
        <taxon>Chordata</taxon>
        <taxon>Craniata</taxon>
        <taxon>Vertebrata</taxon>
        <taxon>Euteleostomi</taxon>
        <taxon>Actinopterygii</taxon>
        <taxon>Neopterygii</taxon>
        <taxon>Teleostei</taxon>
        <taxon>Neoteleostei</taxon>
        <taxon>Acanthomorphata</taxon>
        <taxon>Eupercaria</taxon>
        <taxon>Spariformes</taxon>
        <taxon>Sparidae</taxon>
        <taxon>Sparus</taxon>
    </lineage>
</organism>
<evidence type="ECO:0000256" key="3">
    <source>
        <dbReference type="ARBA" id="ARBA00022723"/>
    </source>
</evidence>
<comment type="similarity">
    <text evidence="2">Belongs to the metallo-dependent hydrolases superfamily. Adenosine and AMP deaminases family.</text>
</comment>
<dbReference type="SUPFAM" id="SSF51556">
    <property type="entry name" value="Metallo-dependent hydrolases"/>
    <property type="match status" value="1"/>
</dbReference>
<dbReference type="Proteomes" id="UP000472265">
    <property type="component" value="Chromosome 8"/>
</dbReference>
<reference evidence="9" key="1">
    <citation type="submission" date="2021-04" db="EMBL/GenBank/DDBJ databases">
        <authorList>
            <consortium name="Wellcome Sanger Institute Data Sharing"/>
        </authorList>
    </citation>
    <scope>NUCLEOTIDE SEQUENCE [LARGE SCALE GENOMIC DNA]</scope>
</reference>
<keyword evidence="3" id="KW-0479">Metal-binding</keyword>
<feature type="domain" description="Adenosine deaminase" evidence="8">
    <location>
        <begin position="197"/>
        <end position="317"/>
    </location>
</feature>
<dbReference type="GO" id="GO:0009117">
    <property type="term" value="P:nucleotide metabolic process"/>
    <property type="evidence" value="ECO:0007669"/>
    <property type="project" value="UniProtKB-KW"/>
</dbReference>
<comment type="catalytic activity">
    <reaction evidence="7">
        <text>N(6)-methyl-AMP + H2O + H(+) = IMP + methylamine</text>
        <dbReference type="Rhea" id="RHEA:16001"/>
        <dbReference type="ChEBI" id="CHEBI:15377"/>
        <dbReference type="ChEBI" id="CHEBI:15378"/>
        <dbReference type="ChEBI" id="CHEBI:58053"/>
        <dbReference type="ChEBI" id="CHEBI:59338"/>
        <dbReference type="ChEBI" id="CHEBI:144842"/>
    </reaction>
    <physiologicalReaction direction="left-to-right" evidence="7">
        <dbReference type="Rhea" id="RHEA:16002"/>
    </physiologicalReaction>
</comment>
<dbReference type="Gene3D" id="3.20.20.140">
    <property type="entry name" value="Metal-dependent hydrolases"/>
    <property type="match status" value="2"/>
</dbReference>
<evidence type="ECO:0000256" key="5">
    <source>
        <dbReference type="ARBA" id="ARBA00022833"/>
    </source>
</evidence>
<sequence length="327" mass="36993">FFFIFVMESEADVFYRELPKVELHAHLNGSVSYQTIEKLFSRKPHLNIEHSMTAIGKGQRRTLDECFQVFKVIQQLVNTEEDILMVATDVIKEFAADGVKYLELRSTPREEKDTGLTKKSYVETCLKAIQQCKEEGVDIDVRFLVAIDRRNGTEVAMETVKLAEEFMLSSDGLVVGLDLSGDPTVPSQLEESNLLLNLPPDRIGHGTFLHPEVGGSEGLVDKVVKNNIPLELCLTSNVKGQTVPCYSKHHFNYWYQKGHPSVICTDDKGVFSTDLSQEYQLAASTFGLDREAVWKLSREAIDCIFAPDTVKQQLKQKWTDLQPQVFK</sequence>
<name>A0A671WV80_SPAAU</name>
<dbReference type="GO" id="GO:0006154">
    <property type="term" value="P:adenosine catabolic process"/>
    <property type="evidence" value="ECO:0007669"/>
    <property type="project" value="TreeGrafter"/>
</dbReference>
<gene>
    <name evidence="9" type="primary">MAPDA</name>
    <name evidence="9" type="synonym">mapda</name>
</gene>
<protein>
    <submittedName>
        <fullName evidence="9">N6-Methyl-AMP deaminase</fullName>
    </submittedName>
</protein>
<evidence type="ECO:0000313" key="10">
    <source>
        <dbReference type="Proteomes" id="UP000472265"/>
    </source>
</evidence>
<keyword evidence="5" id="KW-0862">Zinc</keyword>
<dbReference type="GO" id="GO:0046872">
    <property type="term" value="F:metal ion binding"/>
    <property type="evidence" value="ECO:0007669"/>
    <property type="project" value="UniProtKB-KW"/>
</dbReference>
<proteinExistence type="inferred from homology"/>
<dbReference type="PANTHER" id="PTHR11409">
    <property type="entry name" value="ADENOSINE DEAMINASE"/>
    <property type="match status" value="1"/>
</dbReference>
<dbReference type="GO" id="GO:0046103">
    <property type="term" value="P:inosine biosynthetic process"/>
    <property type="evidence" value="ECO:0007669"/>
    <property type="project" value="TreeGrafter"/>
</dbReference>
<dbReference type="GeneTree" id="ENSGT00950000183113"/>
<dbReference type="Ensembl" id="ENSSAUT00010044088.1">
    <property type="protein sequence ID" value="ENSSAUP00010041877.1"/>
    <property type="gene ID" value="ENSSAUG00010017601.1"/>
</dbReference>
<dbReference type="AlphaFoldDB" id="A0A671WV80"/>
<dbReference type="InterPro" id="IPR032466">
    <property type="entry name" value="Metal_Hydrolase"/>
</dbReference>
<keyword evidence="10" id="KW-1185">Reference proteome</keyword>
<dbReference type="InterPro" id="IPR001365">
    <property type="entry name" value="A_deaminase_dom"/>
</dbReference>
<keyword evidence="6" id="KW-0546">Nucleotide metabolism</keyword>
<dbReference type="CDD" id="cd00443">
    <property type="entry name" value="ADA_AMPD"/>
    <property type="match status" value="1"/>
</dbReference>
<reference evidence="9" key="2">
    <citation type="submission" date="2025-08" db="UniProtKB">
        <authorList>
            <consortium name="Ensembl"/>
        </authorList>
    </citation>
    <scope>IDENTIFICATION</scope>
</reference>
<reference evidence="9" key="3">
    <citation type="submission" date="2025-09" db="UniProtKB">
        <authorList>
            <consortium name="Ensembl"/>
        </authorList>
    </citation>
    <scope>IDENTIFICATION</scope>
</reference>
<dbReference type="Pfam" id="PF00962">
    <property type="entry name" value="A_deaminase"/>
    <property type="match status" value="2"/>
</dbReference>
<evidence type="ECO:0000256" key="6">
    <source>
        <dbReference type="ARBA" id="ARBA00023080"/>
    </source>
</evidence>
<evidence type="ECO:0000256" key="4">
    <source>
        <dbReference type="ARBA" id="ARBA00022801"/>
    </source>
</evidence>
<dbReference type="PANTHER" id="PTHR11409:SF42">
    <property type="entry name" value="ADENOSINE DEAMINASE-LIKE PROTEIN"/>
    <property type="match status" value="1"/>
</dbReference>
<feature type="domain" description="Adenosine deaminase" evidence="8">
    <location>
        <begin position="19"/>
        <end position="188"/>
    </location>
</feature>
<keyword evidence="4" id="KW-0378">Hydrolase</keyword>
<dbReference type="GO" id="GO:0004000">
    <property type="term" value="F:adenosine deaminase activity"/>
    <property type="evidence" value="ECO:0007669"/>
    <property type="project" value="TreeGrafter"/>
</dbReference>
<accession>A0A671WV80</accession>
<evidence type="ECO:0000256" key="1">
    <source>
        <dbReference type="ARBA" id="ARBA00001947"/>
    </source>
</evidence>
<evidence type="ECO:0000256" key="2">
    <source>
        <dbReference type="ARBA" id="ARBA00006676"/>
    </source>
</evidence>